<name>A0AAV0EPY4_9ASTE</name>
<comment type="caution">
    <text evidence="1">The sequence shown here is derived from an EMBL/GenBank/DDBJ whole genome shotgun (WGS) entry which is preliminary data.</text>
</comment>
<gene>
    <name evidence="1" type="ORF">CEPIT_LOCUS26238</name>
</gene>
<evidence type="ECO:0000313" key="1">
    <source>
        <dbReference type="EMBL" id="CAH9124775.1"/>
    </source>
</evidence>
<dbReference type="EMBL" id="CAMAPF010000935">
    <property type="protein sequence ID" value="CAH9124775.1"/>
    <property type="molecule type" value="Genomic_DNA"/>
</dbReference>
<keyword evidence="2" id="KW-1185">Reference proteome</keyword>
<reference evidence="1" key="1">
    <citation type="submission" date="2022-07" db="EMBL/GenBank/DDBJ databases">
        <authorList>
            <person name="Macas J."/>
            <person name="Novak P."/>
            <person name="Neumann P."/>
        </authorList>
    </citation>
    <scope>NUCLEOTIDE SEQUENCE</scope>
</reference>
<accession>A0AAV0EPY4</accession>
<protein>
    <submittedName>
        <fullName evidence="1">Uncharacterized protein</fullName>
    </submittedName>
</protein>
<evidence type="ECO:0000313" key="2">
    <source>
        <dbReference type="Proteomes" id="UP001152523"/>
    </source>
</evidence>
<dbReference type="AlphaFoldDB" id="A0AAV0EPY4"/>
<proteinExistence type="predicted"/>
<organism evidence="1 2">
    <name type="scientific">Cuscuta epithymum</name>
    <dbReference type="NCBI Taxonomy" id="186058"/>
    <lineage>
        <taxon>Eukaryota</taxon>
        <taxon>Viridiplantae</taxon>
        <taxon>Streptophyta</taxon>
        <taxon>Embryophyta</taxon>
        <taxon>Tracheophyta</taxon>
        <taxon>Spermatophyta</taxon>
        <taxon>Magnoliopsida</taxon>
        <taxon>eudicotyledons</taxon>
        <taxon>Gunneridae</taxon>
        <taxon>Pentapetalae</taxon>
        <taxon>asterids</taxon>
        <taxon>lamiids</taxon>
        <taxon>Solanales</taxon>
        <taxon>Convolvulaceae</taxon>
        <taxon>Cuscuteae</taxon>
        <taxon>Cuscuta</taxon>
        <taxon>Cuscuta subgen. Cuscuta</taxon>
    </lineage>
</organism>
<sequence>MGFCTVLGLYYVQPKPEPAQESKSGTKLSHTIIIKPREPATSLVEIVLNAFTIRFGISFTFCQMLEIIKKQLPINAYNIHIHEVMQSINYFISTTKGLFSSMYNFYLCKSYNSSNRLFNCNQVQLL</sequence>
<dbReference type="Proteomes" id="UP001152523">
    <property type="component" value="Unassembled WGS sequence"/>
</dbReference>